<keyword evidence="1" id="KW-0812">Transmembrane</keyword>
<dbReference type="InterPro" id="IPR036869">
    <property type="entry name" value="J_dom_sf"/>
</dbReference>
<protein>
    <submittedName>
        <fullName evidence="3">J domain-containing protein</fullName>
    </submittedName>
</protein>
<evidence type="ECO:0000259" key="2">
    <source>
        <dbReference type="PROSITE" id="PS50076"/>
    </source>
</evidence>
<evidence type="ECO:0000313" key="3">
    <source>
        <dbReference type="EMBL" id="NIZ40796.1"/>
    </source>
</evidence>
<organism evidence="3 4">
    <name type="scientific">Entomospira entomophila</name>
    <dbReference type="NCBI Taxonomy" id="2719988"/>
    <lineage>
        <taxon>Bacteria</taxon>
        <taxon>Pseudomonadati</taxon>
        <taxon>Spirochaetota</taxon>
        <taxon>Spirochaetia</taxon>
        <taxon>Spirochaetales</taxon>
        <taxon>Spirochaetaceae</taxon>
        <taxon>Entomospira</taxon>
    </lineage>
</organism>
<dbReference type="SUPFAM" id="SSF46565">
    <property type="entry name" value="Chaperone J-domain"/>
    <property type="match status" value="1"/>
</dbReference>
<dbReference type="Pfam" id="PF00226">
    <property type="entry name" value="DnaJ"/>
    <property type="match status" value="1"/>
</dbReference>
<dbReference type="Proteomes" id="UP000711995">
    <property type="component" value="Unassembled WGS sequence"/>
</dbReference>
<dbReference type="AlphaFoldDB" id="A0A968GCB9"/>
<reference evidence="3 4" key="1">
    <citation type="submission" date="2020-03" db="EMBL/GenBank/DDBJ databases">
        <title>Spirochaetal bacteria isolated from arthropods constitute a novel genus Entomospira genus novum within the order Spirochaetales.</title>
        <authorList>
            <person name="Grana-Miraglia L."/>
            <person name="Sikutova S."/>
            <person name="Fingerle V."/>
            <person name="Sing A."/>
            <person name="Castillo-Ramirez S."/>
            <person name="Margos G."/>
            <person name="Rudolf I."/>
        </authorList>
    </citation>
    <scope>NUCLEOTIDE SEQUENCE [LARGE SCALE GENOMIC DNA]</scope>
    <source>
        <strain evidence="3 4">BR193</strain>
    </source>
</reference>
<accession>A0A968GCB9</accession>
<sequence length="160" mass="18834">MMQNNLTHYEILGVSSTATLEEIRGAYKKLALQYHPDRLNDLPAEERERLTEKMKQVTNAYSTLKDENSRKRYDEELYAKRYFNQGGTAFRQNPYQNFRNEENMRHNYGFSSGPVIVNPFIFFGVIALILILVLVFISVAWPFLLVLFLLSFVRSLTRRR</sequence>
<evidence type="ECO:0000256" key="1">
    <source>
        <dbReference type="SAM" id="Phobius"/>
    </source>
</evidence>
<dbReference type="InterPro" id="IPR001623">
    <property type="entry name" value="DnaJ_domain"/>
</dbReference>
<feature type="domain" description="J" evidence="2">
    <location>
        <begin position="7"/>
        <end position="77"/>
    </location>
</feature>
<keyword evidence="1" id="KW-0472">Membrane</keyword>
<comment type="caution">
    <text evidence="3">The sequence shown here is derived from an EMBL/GenBank/DDBJ whole genome shotgun (WGS) entry which is preliminary data.</text>
</comment>
<dbReference type="InterPro" id="IPR050817">
    <property type="entry name" value="DjlA_DnaK_co-chaperone"/>
</dbReference>
<dbReference type="EMBL" id="JAATLJ010000001">
    <property type="protein sequence ID" value="NIZ40796.1"/>
    <property type="molecule type" value="Genomic_DNA"/>
</dbReference>
<name>A0A968GCB9_9SPIO</name>
<feature type="transmembrane region" description="Helical" evidence="1">
    <location>
        <begin position="120"/>
        <end position="153"/>
    </location>
</feature>
<proteinExistence type="predicted"/>
<dbReference type="PANTHER" id="PTHR24074">
    <property type="entry name" value="CO-CHAPERONE PROTEIN DJLA"/>
    <property type="match status" value="1"/>
</dbReference>
<dbReference type="PRINTS" id="PR00625">
    <property type="entry name" value="JDOMAIN"/>
</dbReference>
<evidence type="ECO:0000313" key="4">
    <source>
        <dbReference type="Proteomes" id="UP000711995"/>
    </source>
</evidence>
<dbReference type="Gene3D" id="1.10.287.110">
    <property type="entry name" value="DnaJ domain"/>
    <property type="match status" value="1"/>
</dbReference>
<dbReference type="PROSITE" id="PS50076">
    <property type="entry name" value="DNAJ_2"/>
    <property type="match status" value="1"/>
</dbReference>
<dbReference type="RefSeq" id="WP_167700375.1">
    <property type="nucleotide sequence ID" value="NZ_CP118174.1"/>
</dbReference>
<keyword evidence="4" id="KW-1185">Reference proteome</keyword>
<gene>
    <name evidence="3" type="ORF">HCT14_04665</name>
</gene>
<keyword evidence="1" id="KW-1133">Transmembrane helix</keyword>
<dbReference type="SMART" id="SM00271">
    <property type="entry name" value="DnaJ"/>
    <property type="match status" value="1"/>
</dbReference>
<dbReference type="CDD" id="cd06257">
    <property type="entry name" value="DnaJ"/>
    <property type="match status" value="1"/>
</dbReference>